<geneLocation type="mitochondrion" evidence="1"/>
<evidence type="ECO:0000313" key="1">
    <source>
        <dbReference type="EMBL" id="AYE93151.1"/>
    </source>
</evidence>
<dbReference type="SUPFAM" id="SSF56672">
    <property type="entry name" value="DNA/RNA polymerases"/>
    <property type="match status" value="1"/>
</dbReference>
<dbReference type="GO" id="GO:0000166">
    <property type="term" value="F:nucleotide binding"/>
    <property type="evidence" value="ECO:0007669"/>
    <property type="project" value="InterPro"/>
</dbReference>
<dbReference type="EMBL" id="MH725793">
    <property type="protein sequence ID" value="AYE93151.1"/>
    <property type="molecule type" value="Genomic_DNA"/>
</dbReference>
<organism evidence="1">
    <name type="scientific">Myochromella boudieri</name>
    <dbReference type="NCBI Taxonomy" id="117066"/>
    <lineage>
        <taxon>Eukaryota</taxon>
        <taxon>Fungi</taxon>
        <taxon>Dikarya</taxon>
        <taxon>Basidiomycota</taxon>
        <taxon>Agaricomycotina</taxon>
        <taxon>Agaricomycetes</taxon>
        <taxon>Agaricomycetidae</taxon>
        <taxon>Agaricales</taxon>
        <taxon>Tricholomatineae</taxon>
        <taxon>Lyophyllaceae</taxon>
        <taxon>Myochromella</taxon>
    </lineage>
</organism>
<protein>
    <submittedName>
        <fullName evidence="1">DNA polymerase</fullName>
    </submittedName>
</protein>
<dbReference type="InterPro" id="IPR023211">
    <property type="entry name" value="DNA_pol_palm_dom_sf"/>
</dbReference>
<gene>
    <name evidence="1" type="ORF">DXG02_000030</name>
</gene>
<sequence>MIPFKLDPGVVYTDTDSVFTSNKLPDHFLSNALGYMKDELGGNKIEVAYFLDIKKYGYWHKDIESGDIIERSVFAGVKRNSLKFSEVRSIANGHHIIKNIPINFYKSMQNLDIKISSSQLTIKKKTNDKKLIDNNYSPGTIFNLDHPLNYNKPFII</sequence>
<dbReference type="GO" id="GO:0003676">
    <property type="term" value="F:nucleic acid binding"/>
    <property type="evidence" value="ECO:0007669"/>
    <property type="project" value="InterPro"/>
</dbReference>
<name>A0A386TYD2_9AGAR</name>
<dbReference type="Gene3D" id="3.90.1600.10">
    <property type="entry name" value="Palm domain of DNA polymerase"/>
    <property type="match status" value="1"/>
</dbReference>
<proteinExistence type="predicted"/>
<keyword evidence="1" id="KW-0496">Mitochondrion</keyword>
<reference evidence="1" key="1">
    <citation type="submission" date="2018-08" db="EMBL/GenBank/DDBJ databases">
        <title>Comparative mitochondrial genomics of the basidiomycete Termitomyces.</title>
        <authorList>
            <person name="Nieuwenhuis M."/>
        </authorList>
    </citation>
    <scope>NUCLEOTIDE SEQUENCE</scope>
    <source>
        <strain evidence="1">TB01</strain>
    </source>
</reference>
<dbReference type="InterPro" id="IPR017964">
    <property type="entry name" value="DNA-dir_DNA_pol_B_CS"/>
</dbReference>
<dbReference type="PROSITE" id="PS00116">
    <property type="entry name" value="DNA_POLYMERASE_B"/>
    <property type="match status" value="1"/>
</dbReference>
<dbReference type="InterPro" id="IPR043502">
    <property type="entry name" value="DNA/RNA_pol_sf"/>
</dbReference>
<accession>A0A386TYD2</accession>
<dbReference type="AlphaFoldDB" id="A0A386TYD2"/>